<keyword evidence="2" id="KW-0812">Transmembrane</keyword>
<feature type="region of interest" description="Disordered" evidence="1">
    <location>
        <begin position="231"/>
        <end position="254"/>
    </location>
</feature>
<evidence type="ECO:0000256" key="2">
    <source>
        <dbReference type="SAM" id="Phobius"/>
    </source>
</evidence>
<comment type="caution">
    <text evidence="3">The sequence shown here is derived from an EMBL/GenBank/DDBJ whole genome shotgun (WGS) entry which is preliminary data.</text>
</comment>
<name>A0A3N1VJW6_9BACT</name>
<protein>
    <submittedName>
        <fullName evidence="3">Uncharacterized protein</fullName>
    </submittedName>
</protein>
<feature type="compositionally biased region" description="Polar residues" evidence="1">
    <location>
        <begin position="243"/>
        <end position="254"/>
    </location>
</feature>
<evidence type="ECO:0000256" key="1">
    <source>
        <dbReference type="SAM" id="MobiDB-lite"/>
    </source>
</evidence>
<gene>
    <name evidence="3" type="ORF">EDC27_0361</name>
</gene>
<dbReference type="Proteomes" id="UP000276223">
    <property type="component" value="Unassembled WGS sequence"/>
</dbReference>
<dbReference type="EMBL" id="RJVA01000009">
    <property type="protein sequence ID" value="ROR03105.1"/>
    <property type="molecule type" value="Genomic_DNA"/>
</dbReference>
<keyword evidence="4" id="KW-1185">Reference proteome</keyword>
<feature type="region of interest" description="Disordered" evidence="1">
    <location>
        <begin position="43"/>
        <end position="73"/>
    </location>
</feature>
<proteinExistence type="predicted"/>
<accession>A0A3N1VJW6</accession>
<organism evidence="3 4">
    <name type="scientific">Desulfosoma caldarium</name>
    <dbReference type="NCBI Taxonomy" id="610254"/>
    <lineage>
        <taxon>Bacteria</taxon>
        <taxon>Pseudomonadati</taxon>
        <taxon>Thermodesulfobacteriota</taxon>
        <taxon>Syntrophobacteria</taxon>
        <taxon>Syntrophobacterales</taxon>
        <taxon>Syntrophobacteraceae</taxon>
        <taxon>Desulfosoma</taxon>
    </lineage>
</organism>
<keyword evidence="2" id="KW-0472">Membrane</keyword>
<evidence type="ECO:0000313" key="4">
    <source>
        <dbReference type="Proteomes" id="UP000276223"/>
    </source>
</evidence>
<reference evidence="3 4" key="1">
    <citation type="submission" date="2018-11" db="EMBL/GenBank/DDBJ databases">
        <title>Genomic Encyclopedia of Type Strains, Phase IV (KMG-IV): sequencing the most valuable type-strain genomes for metagenomic binning, comparative biology and taxonomic classification.</title>
        <authorList>
            <person name="Goeker M."/>
        </authorList>
    </citation>
    <scope>NUCLEOTIDE SEQUENCE [LARGE SCALE GENOMIC DNA]</scope>
    <source>
        <strain evidence="3 4">DSM 22027</strain>
    </source>
</reference>
<sequence>MQRKTQRIRGECPHRRTFVTCSKTNAKRSIDVLHSVWPRMHPLVPPAKAGAHKTMENQNPRLRDRHVSQKTRGRQPFASTLLRLLGLGLVVLSLGGCAWFSTQTSSTSAGSAPASTTGTMTAASPSYYDFPDIPMPSELSLVTQESTVFQGGTVKGGMLTLKGRVEPSSVVNFFMVSMARENWKHRGDIRYRKWILLFEKPDRFCIISIRESTYNTYVEVFVVPTGAENRSGSLEPLNEPRQGDTSTIKSTTLQ</sequence>
<keyword evidence="2" id="KW-1133">Transmembrane helix</keyword>
<feature type="transmembrane region" description="Helical" evidence="2">
    <location>
        <begin position="80"/>
        <end position="101"/>
    </location>
</feature>
<dbReference type="AlphaFoldDB" id="A0A3N1VJW6"/>
<evidence type="ECO:0000313" key="3">
    <source>
        <dbReference type="EMBL" id="ROR03105.1"/>
    </source>
</evidence>